<organism evidence="2 3">
    <name type="scientific">Ficus carica</name>
    <name type="common">Common fig</name>
    <dbReference type="NCBI Taxonomy" id="3494"/>
    <lineage>
        <taxon>Eukaryota</taxon>
        <taxon>Viridiplantae</taxon>
        <taxon>Streptophyta</taxon>
        <taxon>Embryophyta</taxon>
        <taxon>Tracheophyta</taxon>
        <taxon>Spermatophyta</taxon>
        <taxon>Magnoliopsida</taxon>
        <taxon>eudicotyledons</taxon>
        <taxon>Gunneridae</taxon>
        <taxon>Pentapetalae</taxon>
        <taxon>rosids</taxon>
        <taxon>fabids</taxon>
        <taxon>Rosales</taxon>
        <taxon>Moraceae</taxon>
        <taxon>Ficeae</taxon>
        <taxon>Ficus</taxon>
    </lineage>
</organism>
<protein>
    <submittedName>
        <fullName evidence="2">Uncharacterized protein</fullName>
    </submittedName>
</protein>
<dbReference type="EMBL" id="BTGU01000008">
    <property type="protein sequence ID" value="GMN38690.1"/>
    <property type="molecule type" value="Genomic_DNA"/>
</dbReference>
<reference evidence="2" key="1">
    <citation type="submission" date="2023-07" db="EMBL/GenBank/DDBJ databases">
        <title>draft genome sequence of fig (Ficus carica).</title>
        <authorList>
            <person name="Takahashi T."/>
            <person name="Nishimura K."/>
        </authorList>
    </citation>
    <scope>NUCLEOTIDE SEQUENCE</scope>
</reference>
<feature type="compositionally biased region" description="Basic and acidic residues" evidence="1">
    <location>
        <begin position="9"/>
        <end position="28"/>
    </location>
</feature>
<feature type="region of interest" description="Disordered" evidence="1">
    <location>
        <begin position="1"/>
        <end position="56"/>
    </location>
</feature>
<dbReference type="AlphaFoldDB" id="A0AA87ZSG5"/>
<evidence type="ECO:0000313" key="3">
    <source>
        <dbReference type="Proteomes" id="UP001187192"/>
    </source>
</evidence>
<evidence type="ECO:0000313" key="2">
    <source>
        <dbReference type="EMBL" id="GMN38690.1"/>
    </source>
</evidence>
<sequence>MKRRWKQGKRAEKRTGEKRGGQRSRSERGIVQADGRRGKKRRRVGRLEFSSGSRNV</sequence>
<dbReference type="Proteomes" id="UP001187192">
    <property type="component" value="Unassembled WGS sequence"/>
</dbReference>
<name>A0AA87ZSG5_FICCA</name>
<evidence type="ECO:0000256" key="1">
    <source>
        <dbReference type="SAM" id="MobiDB-lite"/>
    </source>
</evidence>
<proteinExistence type="predicted"/>
<comment type="caution">
    <text evidence="2">The sequence shown here is derived from an EMBL/GenBank/DDBJ whole genome shotgun (WGS) entry which is preliminary data.</text>
</comment>
<gene>
    <name evidence="2" type="ORF">TIFTF001_007913</name>
</gene>
<keyword evidence="3" id="KW-1185">Reference proteome</keyword>
<accession>A0AA87ZSG5</accession>